<feature type="region of interest" description="Disordered" evidence="3">
    <location>
        <begin position="1"/>
        <end position="45"/>
    </location>
</feature>
<dbReference type="PANTHER" id="PTHR35038">
    <property type="entry name" value="DISSIMILATORY SULFITE REDUCTASE SIRA"/>
    <property type="match status" value="1"/>
</dbReference>
<comment type="caution">
    <text evidence="7">The sequence shown here is derived from an EMBL/GenBank/DDBJ whole genome shotgun (WGS) entry which is preliminary data.</text>
</comment>
<dbReference type="SUPFAM" id="SSF48695">
    <property type="entry name" value="Multiheme cytochromes"/>
    <property type="match status" value="1"/>
</dbReference>
<organism evidence="7 8">
    <name type="scientific">Xanthobacter autotrophicus</name>
    <dbReference type="NCBI Taxonomy" id="280"/>
    <lineage>
        <taxon>Bacteria</taxon>
        <taxon>Pseudomonadati</taxon>
        <taxon>Pseudomonadota</taxon>
        <taxon>Alphaproteobacteria</taxon>
        <taxon>Hyphomicrobiales</taxon>
        <taxon>Xanthobacteraceae</taxon>
        <taxon>Xanthobacter</taxon>
    </lineage>
</organism>
<dbReference type="InterPro" id="IPR019734">
    <property type="entry name" value="TPR_rpt"/>
</dbReference>
<evidence type="ECO:0000313" key="8">
    <source>
        <dbReference type="Proteomes" id="UP000305131"/>
    </source>
</evidence>
<dbReference type="SUPFAM" id="SSF48452">
    <property type="entry name" value="TPR-like"/>
    <property type="match status" value="1"/>
</dbReference>
<name>A0A6C1KBM6_XANAU</name>
<sequence>MPTARRRPRAGRASLRRRVGVTPTVMDPHGRRRCTAPAAEPGPRNVQGTTDLMGFPRFAWSVVAALTAGISAAVLVLAVGLAQGDATRPSAEAPGPGGMGALASAASADYVGSAACASCHAGEAKAWRASQHAKAMAIVGPETVLGDFGDVTVEHRGSKARFYRDGPRYMVETEGRDGKTAAFEVTHTFGVAPLQQYLVTFPDGRLQALPFAFDTRPKDKGGQRWFHLNPDQPMPSSDPLHWTRSQQNWNFMCAECHSTDVRKGYDAATDTYHTTFSEISVGCESCHGAGAGHAAWAAKGADPKVAGKGFGTVAAPRPTPDWTPDPSTGSPARGVARQPGDEVETCARCHARRGTLSEDWHPGRPLTDTHMPSLLSEGLFEDDGQMRDEVFNDHLFKQSLMYAKGVVCSDCHDPHSAKLKADGAQMCAQCHLPERFATPAHTGHPPGKSGEKTPDCISCHMPARTYMVVDPRHDHSFRIPRPDLSVAFGTPNACTDCHADKPASWAAAAVERWHGPNRKGHQTWTEAVHRARAGEPAARDMLLKLAAEPTVPGIAKATILSELRRFPSLATETAATKALADPDPMVRIAALRSLAGAPLETRWRRASDLLADPVAAVRMEAAILVADQPLAGLPEGEKTRLEAAFAAYEAAQRLNADRPEGRANLANFLLRRGQPAAAEAQLRAGLALEPEATPLAVNLADLYRAQGREAEAEQVLRQAIAVAPQAAAPRYALGLALIRQRRYADALEQLAAAAKLAPEDARYAYVLAVALQSTGQAAEARQVVAEALKRNPYDPQLLTLALQDAMQARDAARAGPLAQKLSEMNPDDPEIARLAARLRRP</sequence>
<keyword evidence="1" id="KW-0732">Signal</keyword>
<keyword evidence="2" id="KW-0802">TPR repeat</keyword>
<evidence type="ECO:0000256" key="1">
    <source>
        <dbReference type="ARBA" id="ARBA00022729"/>
    </source>
</evidence>
<feature type="repeat" description="TPR" evidence="2">
    <location>
        <begin position="727"/>
        <end position="760"/>
    </location>
</feature>
<feature type="domain" description="Doubled CXXCH motif" evidence="5">
    <location>
        <begin position="405"/>
        <end position="432"/>
    </location>
</feature>
<dbReference type="SMART" id="SM00028">
    <property type="entry name" value="TPR"/>
    <property type="match status" value="4"/>
</dbReference>
<feature type="domain" description="Cytochrome c-552/4" evidence="6">
    <location>
        <begin position="115"/>
        <end position="139"/>
    </location>
</feature>
<dbReference type="AlphaFoldDB" id="A0A6C1KBM6"/>
<keyword evidence="4" id="KW-1133">Transmembrane helix</keyword>
<dbReference type="Pfam" id="PF13435">
    <property type="entry name" value="Cytochrome_C554"/>
    <property type="match status" value="2"/>
</dbReference>
<dbReference type="Pfam" id="PF09699">
    <property type="entry name" value="Paired_CXXCH_1"/>
    <property type="match status" value="1"/>
</dbReference>
<evidence type="ECO:0000259" key="6">
    <source>
        <dbReference type="Pfam" id="PF13435"/>
    </source>
</evidence>
<dbReference type="Gene3D" id="1.10.1130.10">
    <property type="entry name" value="Flavocytochrome C3, Chain A"/>
    <property type="match status" value="2"/>
</dbReference>
<accession>A0A6C1KBM6</accession>
<proteinExistence type="predicted"/>
<evidence type="ECO:0000256" key="2">
    <source>
        <dbReference type="PROSITE-ProRule" id="PRU00339"/>
    </source>
</evidence>
<dbReference type="EMBL" id="VAUP01000037">
    <property type="protein sequence ID" value="TLX41570.1"/>
    <property type="molecule type" value="Genomic_DNA"/>
</dbReference>
<feature type="region of interest" description="Disordered" evidence="3">
    <location>
        <begin position="314"/>
        <end position="340"/>
    </location>
</feature>
<dbReference type="GO" id="GO:0016491">
    <property type="term" value="F:oxidoreductase activity"/>
    <property type="evidence" value="ECO:0007669"/>
    <property type="project" value="TreeGrafter"/>
</dbReference>
<evidence type="ECO:0000259" key="5">
    <source>
        <dbReference type="Pfam" id="PF09699"/>
    </source>
</evidence>
<feature type="transmembrane region" description="Helical" evidence="4">
    <location>
        <begin position="58"/>
        <end position="82"/>
    </location>
</feature>
<dbReference type="Pfam" id="PF13432">
    <property type="entry name" value="TPR_16"/>
    <property type="match status" value="2"/>
</dbReference>
<dbReference type="InterPro" id="IPR010177">
    <property type="entry name" value="Paired_CXXCH_1"/>
</dbReference>
<reference evidence="7 8" key="1">
    <citation type="submission" date="2019-05" db="EMBL/GenBank/DDBJ databases">
        <authorList>
            <person name="Zhou X."/>
        </authorList>
    </citation>
    <scope>NUCLEOTIDE SEQUENCE [LARGE SCALE GENOMIC DNA]</scope>
    <source>
        <strain evidence="7 8">DSM 432</strain>
    </source>
</reference>
<dbReference type="InterPro" id="IPR051829">
    <property type="entry name" value="Multiheme_Cytochr_ET"/>
</dbReference>
<keyword evidence="4" id="KW-0812">Transmembrane</keyword>
<gene>
    <name evidence="7" type="ORF">FBQ73_19165</name>
</gene>
<dbReference type="Proteomes" id="UP000305131">
    <property type="component" value="Unassembled WGS sequence"/>
</dbReference>
<evidence type="ECO:0000313" key="7">
    <source>
        <dbReference type="EMBL" id="TLX41570.1"/>
    </source>
</evidence>
<feature type="compositionally biased region" description="Basic residues" evidence="3">
    <location>
        <begin position="1"/>
        <end position="19"/>
    </location>
</feature>
<dbReference type="OrthoDB" id="9814800at2"/>
<dbReference type="PROSITE" id="PS50005">
    <property type="entry name" value="TPR"/>
    <property type="match status" value="1"/>
</dbReference>
<dbReference type="InterPro" id="IPR023155">
    <property type="entry name" value="Cyt_c-552/4"/>
</dbReference>
<keyword evidence="4" id="KW-0472">Membrane</keyword>
<feature type="domain" description="Cytochrome c-552/4" evidence="6">
    <location>
        <begin position="249"/>
        <end position="288"/>
    </location>
</feature>
<dbReference type="PANTHER" id="PTHR35038:SF8">
    <property type="entry name" value="C-TYPE POLYHEME CYTOCHROME OMCC"/>
    <property type="match status" value="1"/>
</dbReference>
<evidence type="ECO:0000256" key="4">
    <source>
        <dbReference type="SAM" id="Phobius"/>
    </source>
</evidence>
<dbReference type="InterPro" id="IPR036280">
    <property type="entry name" value="Multihaem_cyt_sf"/>
</dbReference>
<dbReference type="InterPro" id="IPR011990">
    <property type="entry name" value="TPR-like_helical_dom_sf"/>
</dbReference>
<dbReference type="Gene3D" id="1.25.40.10">
    <property type="entry name" value="Tetratricopeptide repeat domain"/>
    <property type="match status" value="1"/>
</dbReference>
<protein>
    <submittedName>
        <fullName evidence="7">Tetratricopeptide repeat protein</fullName>
    </submittedName>
</protein>
<evidence type="ECO:0000256" key="3">
    <source>
        <dbReference type="SAM" id="MobiDB-lite"/>
    </source>
</evidence>